<proteinExistence type="predicted"/>
<reference evidence="1 2" key="1">
    <citation type="journal article" date="2013" name="Mar. Genomics">
        <title>Expression of sulfatases in Rhodopirellula baltica and the diversity of sulfatases in the genus Rhodopirellula.</title>
        <authorList>
            <person name="Wegner C.E."/>
            <person name="Richter-Heitmann T."/>
            <person name="Klindworth A."/>
            <person name="Klockow C."/>
            <person name="Richter M."/>
            <person name="Achstetter T."/>
            <person name="Glockner F.O."/>
            <person name="Harder J."/>
        </authorList>
    </citation>
    <scope>NUCLEOTIDE SEQUENCE [LARGE SCALE GENOMIC DNA]</scope>
    <source>
        <strain evidence="1 2">WH47</strain>
    </source>
</reference>
<name>F2B0F7_RHOBT</name>
<evidence type="ECO:0000313" key="1">
    <source>
        <dbReference type="EMBL" id="EGF24589.1"/>
    </source>
</evidence>
<gene>
    <name evidence="1" type="ORF">RBWH47_03637</name>
</gene>
<protein>
    <submittedName>
        <fullName evidence="1">Uncharacterized protein</fullName>
    </submittedName>
</protein>
<evidence type="ECO:0000313" key="2">
    <source>
        <dbReference type="Proteomes" id="UP000006222"/>
    </source>
</evidence>
<dbReference type="EMBL" id="AFAR01000282">
    <property type="protein sequence ID" value="EGF24589.1"/>
    <property type="molecule type" value="Genomic_DNA"/>
</dbReference>
<accession>F2B0F7</accession>
<sequence>MMRFGAEVPWFQARKGPFEGASWDAKISADGCSGRRSG</sequence>
<dbReference type="AlphaFoldDB" id="F2B0F7"/>
<comment type="caution">
    <text evidence="1">The sequence shown here is derived from an EMBL/GenBank/DDBJ whole genome shotgun (WGS) entry which is preliminary data.</text>
</comment>
<dbReference type="Proteomes" id="UP000006222">
    <property type="component" value="Unassembled WGS sequence"/>
</dbReference>
<organism evidence="1 2">
    <name type="scientific">Rhodopirellula baltica WH47</name>
    <dbReference type="NCBI Taxonomy" id="991778"/>
    <lineage>
        <taxon>Bacteria</taxon>
        <taxon>Pseudomonadati</taxon>
        <taxon>Planctomycetota</taxon>
        <taxon>Planctomycetia</taxon>
        <taxon>Pirellulales</taxon>
        <taxon>Pirellulaceae</taxon>
        <taxon>Rhodopirellula</taxon>
    </lineage>
</organism>